<dbReference type="EMBL" id="AVBC01000039">
    <property type="protein sequence ID" value="ERL50301.1"/>
    <property type="molecule type" value="Genomic_DNA"/>
</dbReference>
<name>W1N586_9GAMM</name>
<proteinExistence type="predicted"/>
<dbReference type="AlphaFoldDB" id="W1N586"/>
<organism evidence="1 2">
    <name type="scientific">Halomonas huangheensis</name>
    <dbReference type="NCBI Taxonomy" id="1178482"/>
    <lineage>
        <taxon>Bacteria</taxon>
        <taxon>Pseudomonadati</taxon>
        <taxon>Pseudomonadota</taxon>
        <taxon>Gammaproteobacteria</taxon>
        <taxon>Oceanospirillales</taxon>
        <taxon>Halomonadaceae</taxon>
        <taxon>Halomonas</taxon>
    </lineage>
</organism>
<keyword evidence="2" id="KW-1185">Reference proteome</keyword>
<protein>
    <submittedName>
        <fullName evidence="1">Uncharacterized protein</fullName>
    </submittedName>
</protein>
<sequence>MDSSMPLQGFSIKVRPNRLLVPMMVECAGIWRW</sequence>
<gene>
    <name evidence="1" type="ORF">BJB45_03990</name>
</gene>
<evidence type="ECO:0000313" key="1">
    <source>
        <dbReference type="EMBL" id="ERL50301.1"/>
    </source>
</evidence>
<reference evidence="1 2" key="1">
    <citation type="submission" date="2013-08" db="EMBL/GenBank/DDBJ databases">
        <title>draft genome of Halomonas huanghegensis, strain BJGMM-B45T.</title>
        <authorList>
            <person name="Miao C."/>
            <person name="Wan Y."/>
            <person name="Jin W."/>
        </authorList>
    </citation>
    <scope>NUCLEOTIDE SEQUENCE [LARGE SCALE GENOMIC DNA]</scope>
    <source>
        <strain evidence="1 2">BJGMM-B45</strain>
    </source>
</reference>
<evidence type="ECO:0000313" key="2">
    <source>
        <dbReference type="Proteomes" id="UP000019113"/>
    </source>
</evidence>
<accession>W1N586</accession>
<comment type="caution">
    <text evidence="1">The sequence shown here is derived from an EMBL/GenBank/DDBJ whole genome shotgun (WGS) entry which is preliminary data.</text>
</comment>
<dbReference type="Proteomes" id="UP000019113">
    <property type="component" value="Unassembled WGS sequence"/>
</dbReference>